<dbReference type="Pfam" id="PF14179">
    <property type="entry name" value="YppG"/>
    <property type="match status" value="1"/>
</dbReference>
<dbReference type="AlphaFoldDB" id="A0A5D4NZB9"/>
<evidence type="ECO:0000313" key="2">
    <source>
        <dbReference type="Proteomes" id="UP000322267"/>
    </source>
</evidence>
<accession>A0A5D4NZB9</accession>
<proteinExistence type="predicted"/>
<reference evidence="1 2" key="1">
    <citation type="submission" date="2019-08" db="EMBL/GenBank/DDBJ databases">
        <title>Bacillus genomes from the desert of Cuatro Cienegas, Coahuila.</title>
        <authorList>
            <person name="Olmedo-Alvarez G."/>
        </authorList>
    </citation>
    <scope>NUCLEOTIDE SEQUENCE [LARGE SCALE GENOMIC DNA]</scope>
    <source>
        <strain evidence="1 2">CH34_1T</strain>
    </source>
</reference>
<evidence type="ECO:0000313" key="1">
    <source>
        <dbReference type="EMBL" id="TYS18898.1"/>
    </source>
</evidence>
<dbReference type="InterPro" id="IPR025555">
    <property type="entry name" value="YppG"/>
</dbReference>
<comment type="caution">
    <text evidence="1">The sequence shown here is derived from an EMBL/GenBank/DDBJ whole genome shotgun (WGS) entry which is preliminary data.</text>
</comment>
<sequence length="167" mass="18776">MEMNQFQNQFQNRRLPAYRYNGYQNTYNGAMPYPPYGNPQQYQPTPHSLQQPYGYGQGYQNPSGEYGMYAQGNPYANQYFQNPLQPDETSYSQSGGYNEYQGMVNPYPKGSFMAKPQSSGVGTIMKSFKSQDGSLDFNKMVNTAGQMMNAMSQVSSMVKGLGGIFKV</sequence>
<dbReference type="OrthoDB" id="2456726at2"/>
<name>A0A5D4NZB9_9BACI</name>
<gene>
    <name evidence="1" type="ORF">FZC78_05210</name>
</gene>
<dbReference type="Proteomes" id="UP000322267">
    <property type="component" value="Unassembled WGS sequence"/>
</dbReference>
<organism evidence="1 2">
    <name type="scientific">Rossellomorea vietnamensis</name>
    <dbReference type="NCBI Taxonomy" id="218284"/>
    <lineage>
        <taxon>Bacteria</taxon>
        <taxon>Bacillati</taxon>
        <taxon>Bacillota</taxon>
        <taxon>Bacilli</taxon>
        <taxon>Bacillales</taxon>
        <taxon>Bacillaceae</taxon>
        <taxon>Rossellomorea</taxon>
    </lineage>
</organism>
<protein>
    <recommendedName>
        <fullName evidence="3">Spore coat protein</fullName>
    </recommendedName>
</protein>
<dbReference type="EMBL" id="VTEI01000002">
    <property type="protein sequence ID" value="TYS18898.1"/>
    <property type="molecule type" value="Genomic_DNA"/>
</dbReference>
<evidence type="ECO:0008006" key="3">
    <source>
        <dbReference type="Google" id="ProtNLM"/>
    </source>
</evidence>